<proteinExistence type="predicted"/>
<dbReference type="eggNOG" id="ENOG502RW8W">
    <property type="taxonomic scope" value="Eukaryota"/>
</dbReference>
<dbReference type="PANTHER" id="PTHR36987">
    <property type="entry name" value="NADH DEHYDROGENASE [UBIQUINONE] 1 BETA SUBCOMPLEX SUBUNIT 2-LIKE"/>
    <property type="match status" value="1"/>
</dbReference>
<feature type="region of interest" description="Disordered" evidence="1">
    <location>
        <begin position="1"/>
        <end position="26"/>
    </location>
</feature>
<dbReference type="KEGG" id="tps:THAPSDRAFT_9203"/>
<organism evidence="2 3">
    <name type="scientific">Thalassiosira pseudonana</name>
    <name type="common">Marine diatom</name>
    <name type="synonym">Cyclotella nana</name>
    <dbReference type="NCBI Taxonomy" id="35128"/>
    <lineage>
        <taxon>Eukaryota</taxon>
        <taxon>Sar</taxon>
        <taxon>Stramenopiles</taxon>
        <taxon>Ochrophyta</taxon>
        <taxon>Bacillariophyta</taxon>
        <taxon>Coscinodiscophyceae</taxon>
        <taxon>Thalassiosirophycidae</taxon>
        <taxon>Thalassiosirales</taxon>
        <taxon>Thalassiosiraceae</taxon>
        <taxon>Thalassiosira</taxon>
    </lineage>
</organism>
<reference evidence="2 3" key="2">
    <citation type="journal article" date="2008" name="Nature">
        <title>The Phaeodactylum genome reveals the evolutionary history of diatom genomes.</title>
        <authorList>
            <person name="Bowler C."/>
            <person name="Allen A.E."/>
            <person name="Badger J.H."/>
            <person name="Grimwood J."/>
            <person name="Jabbari K."/>
            <person name="Kuo A."/>
            <person name="Maheswari U."/>
            <person name="Martens C."/>
            <person name="Maumus F."/>
            <person name="Otillar R.P."/>
            <person name="Rayko E."/>
            <person name="Salamov A."/>
            <person name="Vandepoele K."/>
            <person name="Beszteri B."/>
            <person name="Gruber A."/>
            <person name="Heijde M."/>
            <person name="Katinka M."/>
            <person name="Mock T."/>
            <person name="Valentin K."/>
            <person name="Verret F."/>
            <person name="Berges J.A."/>
            <person name="Brownlee C."/>
            <person name="Cadoret J.P."/>
            <person name="Chiovitti A."/>
            <person name="Choi C.J."/>
            <person name="Coesel S."/>
            <person name="De Martino A."/>
            <person name="Detter J.C."/>
            <person name="Durkin C."/>
            <person name="Falciatore A."/>
            <person name="Fournet J."/>
            <person name="Haruta M."/>
            <person name="Huysman M.J."/>
            <person name="Jenkins B.D."/>
            <person name="Jiroutova K."/>
            <person name="Jorgensen R.E."/>
            <person name="Joubert Y."/>
            <person name="Kaplan A."/>
            <person name="Kroger N."/>
            <person name="Kroth P.G."/>
            <person name="La Roche J."/>
            <person name="Lindquist E."/>
            <person name="Lommer M."/>
            <person name="Martin-Jezequel V."/>
            <person name="Lopez P.J."/>
            <person name="Lucas S."/>
            <person name="Mangogna M."/>
            <person name="McGinnis K."/>
            <person name="Medlin L.K."/>
            <person name="Montsant A."/>
            <person name="Oudot-Le Secq M.P."/>
            <person name="Napoli C."/>
            <person name="Obornik M."/>
            <person name="Parker M.S."/>
            <person name="Petit J.L."/>
            <person name="Porcel B.M."/>
            <person name="Poulsen N."/>
            <person name="Robison M."/>
            <person name="Rychlewski L."/>
            <person name="Rynearson T.A."/>
            <person name="Schmutz J."/>
            <person name="Shapiro H."/>
            <person name="Siaut M."/>
            <person name="Stanley M."/>
            <person name="Sussman M.R."/>
            <person name="Taylor A.R."/>
            <person name="Vardi A."/>
            <person name="von Dassow P."/>
            <person name="Vyverman W."/>
            <person name="Willis A."/>
            <person name="Wyrwicz L.S."/>
            <person name="Rokhsar D.S."/>
            <person name="Weissenbach J."/>
            <person name="Armbrust E.V."/>
            <person name="Green B.R."/>
            <person name="Van de Peer Y."/>
            <person name="Grigoriev I.V."/>
        </authorList>
    </citation>
    <scope>NUCLEOTIDE SEQUENCE [LARGE SCALE GENOMIC DNA]</scope>
    <source>
        <strain evidence="2 3">CCMP1335</strain>
    </source>
</reference>
<dbReference type="GeneID" id="7448005"/>
<gene>
    <name evidence="2" type="ORF">THAPSDRAFT_9203</name>
</gene>
<dbReference type="EMBL" id="CM000647">
    <property type="protein sequence ID" value="EED89535.1"/>
    <property type="molecule type" value="Genomic_DNA"/>
</dbReference>
<evidence type="ECO:0000313" key="2">
    <source>
        <dbReference type="EMBL" id="EED89535.1"/>
    </source>
</evidence>
<protein>
    <submittedName>
        <fullName evidence="2">Uncharacterized protein</fullName>
    </submittedName>
</protein>
<dbReference type="InParanoid" id="B8CAN1"/>
<feature type="compositionally biased region" description="Polar residues" evidence="1">
    <location>
        <begin position="7"/>
        <end position="26"/>
    </location>
</feature>
<evidence type="ECO:0000256" key="1">
    <source>
        <dbReference type="SAM" id="MobiDB-lite"/>
    </source>
</evidence>
<reference evidence="2 3" key="1">
    <citation type="journal article" date="2004" name="Science">
        <title>The genome of the diatom Thalassiosira pseudonana: ecology, evolution, and metabolism.</title>
        <authorList>
            <person name="Armbrust E.V."/>
            <person name="Berges J.A."/>
            <person name="Bowler C."/>
            <person name="Green B.R."/>
            <person name="Martinez D."/>
            <person name="Putnam N.H."/>
            <person name="Zhou S."/>
            <person name="Allen A.E."/>
            <person name="Apt K.E."/>
            <person name="Bechner M."/>
            <person name="Brzezinski M.A."/>
            <person name="Chaal B.K."/>
            <person name="Chiovitti A."/>
            <person name="Davis A.K."/>
            <person name="Demarest M.S."/>
            <person name="Detter J.C."/>
            <person name="Glavina T."/>
            <person name="Goodstein D."/>
            <person name="Hadi M.Z."/>
            <person name="Hellsten U."/>
            <person name="Hildebrand M."/>
            <person name="Jenkins B.D."/>
            <person name="Jurka J."/>
            <person name="Kapitonov V.V."/>
            <person name="Kroger N."/>
            <person name="Lau W.W."/>
            <person name="Lane T.W."/>
            <person name="Larimer F.W."/>
            <person name="Lippmeier J.C."/>
            <person name="Lucas S."/>
            <person name="Medina M."/>
            <person name="Montsant A."/>
            <person name="Obornik M."/>
            <person name="Parker M.S."/>
            <person name="Palenik B."/>
            <person name="Pazour G.J."/>
            <person name="Richardson P.M."/>
            <person name="Rynearson T.A."/>
            <person name="Saito M.A."/>
            <person name="Schwartz D.C."/>
            <person name="Thamatrakoln K."/>
            <person name="Valentin K."/>
            <person name="Vardi A."/>
            <person name="Wilkerson F.P."/>
            <person name="Rokhsar D.S."/>
        </authorList>
    </citation>
    <scope>NUCLEOTIDE SEQUENCE [LARGE SCALE GENOMIC DNA]</scope>
    <source>
        <strain evidence="2 3">CCMP1335</strain>
    </source>
</reference>
<feature type="region of interest" description="Disordered" evidence="1">
    <location>
        <begin position="115"/>
        <end position="149"/>
    </location>
</feature>
<dbReference type="AlphaFoldDB" id="B8CAN1"/>
<keyword evidence="3" id="KW-1185">Reference proteome</keyword>
<dbReference type="PaxDb" id="35128-Thaps9203"/>
<dbReference type="Proteomes" id="UP000001449">
    <property type="component" value="Chromosome 12"/>
</dbReference>
<dbReference type="InterPro" id="IPR044980">
    <property type="entry name" value="NDUFB2_plant/fungi"/>
</dbReference>
<dbReference type="GO" id="GO:0045271">
    <property type="term" value="C:respiratory chain complex I"/>
    <property type="evidence" value="ECO:0007669"/>
    <property type="project" value="InterPro"/>
</dbReference>
<dbReference type="HOGENOM" id="CLU_1753389_0_0_1"/>
<evidence type="ECO:0000313" key="3">
    <source>
        <dbReference type="Proteomes" id="UP000001449"/>
    </source>
</evidence>
<dbReference type="RefSeq" id="XP_002293074.1">
    <property type="nucleotide sequence ID" value="XM_002293038.1"/>
</dbReference>
<feature type="compositionally biased region" description="Acidic residues" evidence="1">
    <location>
        <begin position="125"/>
        <end position="149"/>
    </location>
</feature>
<accession>B8CAN1</accession>
<dbReference type="OMA" id="EDPWAIS"/>
<name>B8CAN1_THAPS</name>
<dbReference type="GO" id="GO:0005743">
    <property type="term" value="C:mitochondrial inner membrane"/>
    <property type="evidence" value="ECO:0007669"/>
    <property type="project" value="InterPro"/>
</dbReference>
<sequence length="149" mass="16837">MFAAARTSMTRALSRRVGQQTTTSAAGRNAVNNKSAVVVSKRNMGGGGHWMSVSQPHTIAGEVCGFFTWLWVFYRAKHDLPVVLGMRHPWEHGEDPWAISDHVDNLEELQGDWEEFAEKSGRPGEDDDEEEEDEDDDNDDEQEEEDDDE</sequence>
<dbReference type="PANTHER" id="PTHR36987:SF1">
    <property type="entry name" value="NADH DEHYDROGENASE [UBIQUINONE] 1 BETA SUBCOMPLEX SUBUNIT 2"/>
    <property type="match status" value="1"/>
</dbReference>